<proteinExistence type="predicted"/>
<dbReference type="Proteomes" id="UP000034403">
    <property type="component" value="Unassembled WGS sequence"/>
</dbReference>
<name>A0A0G1X4P2_9BACT</name>
<evidence type="ECO:0000313" key="3">
    <source>
        <dbReference type="Proteomes" id="UP000034403"/>
    </source>
</evidence>
<protein>
    <submittedName>
        <fullName evidence="2">Uncharacterized protein</fullName>
    </submittedName>
</protein>
<sequence>MSDRLHVDSPTSDPGIGGRPSTDFAPRVGGYGIFLRRLSALPEMQYLEQHPELGEPELRVLGGVEDTKGGYMTVPLSDLTRPPIFASAKRFFVGMLQYNDLRKFFPMFRIDKQQERNALWVVPTFSAYVTPLSTLIPEIVAMKALARQLGYSMDVHCLDSAGLPDGSDVRLAFPADERSWGHRGGEWAAWLDSQTLGSYELDLGQFFRPQQTP</sequence>
<feature type="region of interest" description="Disordered" evidence="1">
    <location>
        <begin position="1"/>
        <end position="24"/>
    </location>
</feature>
<reference evidence="2 3" key="1">
    <citation type="journal article" date="2015" name="Nature">
        <title>rRNA introns, odd ribosomes, and small enigmatic genomes across a large radiation of phyla.</title>
        <authorList>
            <person name="Brown C.T."/>
            <person name="Hug L.A."/>
            <person name="Thomas B.C."/>
            <person name="Sharon I."/>
            <person name="Castelle C.J."/>
            <person name="Singh A."/>
            <person name="Wilkins M.J."/>
            <person name="Williams K.H."/>
            <person name="Banfield J.F."/>
        </authorList>
    </citation>
    <scope>NUCLEOTIDE SEQUENCE [LARGE SCALE GENOMIC DNA]</scope>
</reference>
<dbReference type="EMBL" id="LCPC01000011">
    <property type="protein sequence ID" value="KKU89395.1"/>
    <property type="molecule type" value="Genomic_DNA"/>
</dbReference>
<evidence type="ECO:0000256" key="1">
    <source>
        <dbReference type="SAM" id="MobiDB-lite"/>
    </source>
</evidence>
<accession>A0A0G1X4P2</accession>
<dbReference type="AlphaFoldDB" id="A0A0G1X4P2"/>
<organism evidence="2 3">
    <name type="scientific">Candidatus Yanofskybacteria bacterium GW2011_GWA1_48_10</name>
    <dbReference type="NCBI Taxonomy" id="1619022"/>
    <lineage>
        <taxon>Bacteria</taxon>
        <taxon>Candidatus Yanofskyibacteriota</taxon>
    </lineage>
</organism>
<gene>
    <name evidence="2" type="ORF">UY20_C0011G0002</name>
</gene>
<evidence type="ECO:0000313" key="2">
    <source>
        <dbReference type="EMBL" id="KKU89395.1"/>
    </source>
</evidence>
<comment type="caution">
    <text evidence="2">The sequence shown here is derived from an EMBL/GenBank/DDBJ whole genome shotgun (WGS) entry which is preliminary data.</text>
</comment>